<organism evidence="1 2">
    <name type="scientific">Theobroma cacao</name>
    <name type="common">Cacao</name>
    <name type="synonym">Cocoa</name>
    <dbReference type="NCBI Taxonomy" id="3641"/>
    <lineage>
        <taxon>Eukaryota</taxon>
        <taxon>Viridiplantae</taxon>
        <taxon>Streptophyta</taxon>
        <taxon>Embryophyta</taxon>
        <taxon>Tracheophyta</taxon>
        <taxon>Spermatophyta</taxon>
        <taxon>Magnoliopsida</taxon>
        <taxon>eudicotyledons</taxon>
        <taxon>Gunneridae</taxon>
        <taxon>Pentapetalae</taxon>
        <taxon>rosids</taxon>
        <taxon>malvids</taxon>
        <taxon>Malvales</taxon>
        <taxon>Malvaceae</taxon>
        <taxon>Byttnerioideae</taxon>
        <taxon>Theobroma</taxon>
    </lineage>
</organism>
<dbReference type="PANTHER" id="PTHR24177">
    <property type="entry name" value="CASKIN"/>
    <property type="match status" value="1"/>
</dbReference>
<reference evidence="1 2" key="1">
    <citation type="journal article" date="2013" name="Genome Biol.">
        <title>The genome sequence of the most widely cultivated cacao type and its use to identify candidate genes regulating pod color.</title>
        <authorList>
            <person name="Motamayor J.C."/>
            <person name="Mockaitis K."/>
            <person name="Schmutz J."/>
            <person name="Haiminen N."/>
            <person name="Iii D.L."/>
            <person name="Cornejo O."/>
            <person name="Findley S.D."/>
            <person name="Zheng P."/>
            <person name="Utro F."/>
            <person name="Royaert S."/>
            <person name="Saski C."/>
            <person name="Jenkins J."/>
            <person name="Podicheti R."/>
            <person name="Zhao M."/>
            <person name="Scheffler B.E."/>
            <person name="Stack J.C."/>
            <person name="Feltus F.A."/>
            <person name="Mustiga G.M."/>
            <person name="Amores F."/>
            <person name="Phillips W."/>
            <person name="Marelli J.P."/>
            <person name="May G.D."/>
            <person name="Shapiro H."/>
            <person name="Ma J."/>
            <person name="Bustamante C.D."/>
            <person name="Schnell R.J."/>
            <person name="Main D."/>
            <person name="Gilbert D."/>
            <person name="Parida L."/>
            <person name="Kuhn D.N."/>
        </authorList>
    </citation>
    <scope>NUCLEOTIDE SEQUENCE [LARGE SCALE GENOMIC DNA]</scope>
    <source>
        <strain evidence="2">cv. Matina 1-6</strain>
    </source>
</reference>
<keyword evidence="2" id="KW-1185">Reference proteome</keyword>
<name>S1SIN5_THECC</name>
<protein>
    <submittedName>
        <fullName evidence="1">Ankyrin repeat family protein, putative</fullName>
    </submittedName>
</protein>
<dbReference type="Gramene" id="EOY20497">
    <property type="protein sequence ID" value="EOY20497"/>
    <property type="gene ID" value="TCM_046113"/>
</dbReference>
<evidence type="ECO:0000313" key="1">
    <source>
        <dbReference type="EMBL" id="EOY20497.1"/>
    </source>
</evidence>
<dbReference type="AlphaFoldDB" id="S1SIN5"/>
<dbReference type="PANTHER" id="PTHR24177:SF463">
    <property type="entry name" value="OS09G0331600 PROTEIN"/>
    <property type="match status" value="1"/>
</dbReference>
<dbReference type="GO" id="GO:0016020">
    <property type="term" value="C:membrane"/>
    <property type="evidence" value="ECO:0000318"/>
    <property type="project" value="GO_Central"/>
</dbReference>
<accession>S1SIN5</accession>
<gene>
    <name evidence="1" type="ORF">TCM_046113</name>
</gene>
<dbReference type="InParanoid" id="S1SIN5"/>
<dbReference type="eggNOG" id="KOG0504">
    <property type="taxonomic scope" value="Eukaryota"/>
</dbReference>
<evidence type="ECO:0000313" key="2">
    <source>
        <dbReference type="Proteomes" id="UP000026915"/>
    </source>
</evidence>
<dbReference type="HOGENOM" id="CLU_1043586_0_0_1"/>
<proteinExistence type="predicted"/>
<sequence length="267" mass="30876">MTHYLYNMTTREVLLSPENECQAALFVCQCINNKWFDVALDLLRRRPELVFAKSRSRRNAVSVLSCQPSAFPSGSRFSFWQRWIYSCLKVKGPKPLSSEDDVHINIYEPQDQKKKKNFMTQGIEQIYDLKATHIYAHELLLLMSKTIAASDVAQFDQSSVHQAMLNAAQRGVTEFIVEVIKPNIDLLMVLDEERRNIFQIAVAHRQEKVFSLIYGLDAIKYPLIAYTDRDYNNMLHLAGQLSPQSQVKLQQISGAALQMQRELQWFK</sequence>
<dbReference type="EMBL" id="KE133314">
    <property type="protein sequence ID" value="EOY20497.1"/>
    <property type="molecule type" value="Genomic_DNA"/>
</dbReference>
<dbReference type="Proteomes" id="UP000026915">
    <property type="component" value="Unassembled WGS sequence"/>
</dbReference>